<sequence>MTPGPLPSGHAPYGPSPLCSPAATPPQSVPTPGSLHRGITSLALGYEAVLPGPSADNSPREIPPLRDSLSPHDSPKRASHRMRELREGRGVIVGEGVTGGWVGPADPNQADLRGPWGRLLWGGWVLFSGDVDPVEPRASLNAVEPFCPFRCTGANRQSPLPNGKETTWTERKSRINQEVAAFESCQGNRATSWFGFLGDGSLSQLVQLGRTIRDKDPHAPRSVLHVNICVQSHIQLGTPGIPDPVC</sequence>
<dbReference type="AlphaFoldDB" id="A0AAV2LGC4"/>
<reference evidence="2 3" key="1">
    <citation type="submission" date="2024-04" db="EMBL/GenBank/DDBJ databases">
        <authorList>
            <person name="Waldvogel A.-M."/>
            <person name="Schoenle A."/>
        </authorList>
    </citation>
    <scope>NUCLEOTIDE SEQUENCE [LARGE SCALE GENOMIC DNA]</scope>
</reference>
<organism evidence="2 3">
    <name type="scientific">Knipowitschia caucasica</name>
    <name type="common">Caucasian dwarf goby</name>
    <name type="synonym">Pomatoschistus caucasicus</name>
    <dbReference type="NCBI Taxonomy" id="637954"/>
    <lineage>
        <taxon>Eukaryota</taxon>
        <taxon>Metazoa</taxon>
        <taxon>Chordata</taxon>
        <taxon>Craniata</taxon>
        <taxon>Vertebrata</taxon>
        <taxon>Euteleostomi</taxon>
        <taxon>Actinopterygii</taxon>
        <taxon>Neopterygii</taxon>
        <taxon>Teleostei</taxon>
        <taxon>Neoteleostei</taxon>
        <taxon>Acanthomorphata</taxon>
        <taxon>Gobiaria</taxon>
        <taxon>Gobiiformes</taxon>
        <taxon>Gobioidei</taxon>
        <taxon>Gobiidae</taxon>
        <taxon>Gobiinae</taxon>
        <taxon>Knipowitschia</taxon>
    </lineage>
</organism>
<evidence type="ECO:0000256" key="1">
    <source>
        <dbReference type="SAM" id="MobiDB-lite"/>
    </source>
</evidence>
<feature type="region of interest" description="Disordered" evidence="1">
    <location>
        <begin position="1"/>
        <end position="36"/>
    </location>
</feature>
<proteinExistence type="predicted"/>
<protein>
    <submittedName>
        <fullName evidence="2">Uncharacterized protein</fullName>
    </submittedName>
</protein>
<accession>A0AAV2LGC4</accession>
<keyword evidence="3" id="KW-1185">Reference proteome</keyword>
<feature type="region of interest" description="Disordered" evidence="1">
    <location>
        <begin position="50"/>
        <end position="83"/>
    </location>
</feature>
<dbReference type="EMBL" id="OZ035845">
    <property type="protein sequence ID" value="CAL1599265.1"/>
    <property type="molecule type" value="Genomic_DNA"/>
</dbReference>
<feature type="compositionally biased region" description="Basic and acidic residues" evidence="1">
    <location>
        <begin position="69"/>
        <end position="83"/>
    </location>
</feature>
<evidence type="ECO:0000313" key="3">
    <source>
        <dbReference type="Proteomes" id="UP001497482"/>
    </source>
</evidence>
<gene>
    <name evidence="2" type="ORF">KC01_LOCUS27566</name>
</gene>
<dbReference type="Proteomes" id="UP001497482">
    <property type="component" value="Chromosome 23"/>
</dbReference>
<name>A0AAV2LGC4_KNICA</name>
<evidence type="ECO:0000313" key="2">
    <source>
        <dbReference type="EMBL" id="CAL1599265.1"/>
    </source>
</evidence>